<dbReference type="PANTHER" id="PTHR34978">
    <property type="entry name" value="POSSIBLE SENSOR-TRANSDUCER PROTEIN BLAR"/>
    <property type="match status" value="1"/>
</dbReference>
<name>A0A936F0M1_9BACT</name>
<feature type="transmembrane region" description="Helical" evidence="7">
    <location>
        <begin position="47"/>
        <end position="68"/>
    </location>
</feature>
<feature type="domain" description="Peptidase M48" evidence="8">
    <location>
        <begin position="152"/>
        <end position="207"/>
    </location>
</feature>
<keyword evidence="3 6" id="KW-0378">Hydrolase</keyword>
<organism evidence="9 10">
    <name type="scientific">Candidatus Geothrix odensensis</name>
    <dbReference type="NCBI Taxonomy" id="2954440"/>
    <lineage>
        <taxon>Bacteria</taxon>
        <taxon>Pseudomonadati</taxon>
        <taxon>Acidobacteriota</taxon>
        <taxon>Holophagae</taxon>
        <taxon>Holophagales</taxon>
        <taxon>Holophagaceae</taxon>
        <taxon>Geothrix</taxon>
    </lineage>
</organism>
<evidence type="ECO:0000256" key="6">
    <source>
        <dbReference type="RuleBase" id="RU003983"/>
    </source>
</evidence>
<evidence type="ECO:0000256" key="7">
    <source>
        <dbReference type="SAM" id="Phobius"/>
    </source>
</evidence>
<dbReference type="AlphaFoldDB" id="A0A936F0M1"/>
<keyword evidence="7" id="KW-0472">Membrane</keyword>
<dbReference type="Proteomes" id="UP000709959">
    <property type="component" value="Unassembled WGS sequence"/>
</dbReference>
<accession>A0A936F0M1</accession>
<evidence type="ECO:0000256" key="3">
    <source>
        <dbReference type="ARBA" id="ARBA00022801"/>
    </source>
</evidence>
<comment type="cofactor">
    <cofactor evidence="6">
        <name>Zn(2+)</name>
        <dbReference type="ChEBI" id="CHEBI:29105"/>
    </cofactor>
    <text evidence="6">Binds 1 zinc ion per subunit.</text>
</comment>
<sequence length="318" mass="34577">MHAPGLLVVTTLLAGGLVTVGSQALGFTYPRLRVAIGRLAPEGRAHLLSLIAGLPWLLAFGALLLTFLPSFITIPGLIQDHCLPHDHHPHLCLRHGLWAPSGQAWLILGVFGLAGGAFWFRFLRRLVDGQRRVQTLLRLAKEIGGFHLLPSSKALAFSAGLLRPRTLLSSMVMTSLDEEDLKVLLAHETAHAMRRDALRMVVAEAMLMAVPRRVRRVLLEDLSLACEEACDRAALPQAGCPERMAEVLLRVQRLGMVTPAGQPGATGSQLPLRVRALLGAPYPPTPSWARLLWFSPLLILLADPVHHAAETLLGLLNP</sequence>
<keyword evidence="4 6" id="KW-0862">Zinc</keyword>
<gene>
    <name evidence="9" type="ORF">IPN91_04800</name>
</gene>
<dbReference type="InterPro" id="IPR052173">
    <property type="entry name" value="Beta-lactam_resp_regulator"/>
</dbReference>
<reference evidence="9 10" key="1">
    <citation type="submission" date="2020-10" db="EMBL/GenBank/DDBJ databases">
        <title>Connecting structure to function with the recovery of over 1000 high-quality activated sludge metagenome-assembled genomes encoding full-length rRNA genes using long-read sequencing.</title>
        <authorList>
            <person name="Singleton C.M."/>
            <person name="Petriglieri F."/>
            <person name="Kristensen J.M."/>
            <person name="Kirkegaard R.H."/>
            <person name="Michaelsen T.Y."/>
            <person name="Andersen M.H."/>
            <person name="Karst S.M."/>
            <person name="Dueholm M.S."/>
            <person name="Nielsen P.H."/>
            <person name="Albertsen M."/>
        </authorList>
    </citation>
    <scope>NUCLEOTIDE SEQUENCE [LARGE SCALE GENOMIC DNA]</scope>
    <source>
        <strain evidence="9">OdNE_18-Q3-R46-58_MAXAC.008</strain>
    </source>
</reference>
<evidence type="ECO:0000256" key="1">
    <source>
        <dbReference type="ARBA" id="ARBA00022670"/>
    </source>
</evidence>
<dbReference type="Gene3D" id="3.30.2010.10">
    <property type="entry name" value="Metalloproteases ('zincins'), catalytic domain"/>
    <property type="match status" value="1"/>
</dbReference>
<keyword evidence="2" id="KW-0479">Metal-binding</keyword>
<keyword evidence="7" id="KW-0812">Transmembrane</keyword>
<dbReference type="GO" id="GO:0006508">
    <property type="term" value="P:proteolysis"/>
    <property type="evidence" value="ECO:0007669"/>
    <property type="project" value="UniProtKB-KW"/>
</dbReference>
<dbReference type="GO" id="GO:0046872">
    <property type="term" value="F:metal ion binding"/>
    <property type="evidence" value="ECO:0007669"/>
    <property type="project" value="UniProtKB-KW"/>
</dbReference>
<evidence type="ECO:0000256" key="2">
    <source>
        <dbReference type="ARBA" id="ARBA00022723"/>
    </source>
</evidence>
<comment type="caution">
    <text evidence="9">The sequence shown here is derived from an EMBL/GenBank/DDBJ whole genome shotgun (WGS) entry which is preliminary data.</text>
</comment>
<dbReference type="PANTHER" id="PTHR34978:SF3">
    <property type="entry name" value="SLR0241 PROTEIN"/>
    <property type="match status" value="1"/>
</dbReference>
<feature type="transmembrane region" description="Helical" evidence="7">
    <location>
        <begin position="104"/>
        <end position="123"/>
    </location>
</feature>
<protein>
    <submittedName>
        <fullName evidence="9">M48 family metalloprotease</fullName>
    </submittedName>
</protein>
<dbReference type="EMBL" id="JADKCH010000002">
    <property type="protein sequence ID" value="MBK8571963.1"/>
    <property type="molecule type" value="Genomic_DNA"/>
</dbReference>
<dbReference type="Pfam" id="PF01435">
    <property type="entry name" value="Peptidase_M48"/>
    <property type="match status" value="1"/>
</dbReference>
<evidence type="ECO:0000313" key="10">
    <source>
        <dbReference type="Proteomes" id="UP000709959"/>
    </source>
</evidence>
<proteinExistence type="inferred from homology"/>
<evidence type="ECO:0000256" key="5">
    <source>
        <dbReference type="ARBA" id="ARBA00023049"/>
    </source>
</evidence>
<feature type="transmembrane region" description="Helical" evidence="7">
    <location>
        <begin position="6"/>
        <end position="27"/>
    </location>
</feature>
<evidence type="ECO:0000256" key="4">
    <source>
        <dbReference type="ARBA" id="ARBA00022833"/>
    </source>
</evidence>
<dbReference type="GO" id="GO:0004222">
    <property type="term" value="F:metalloendopeptidase activity"/>
    <property type="evidence" value="ECO:0007669"/>
    <property type="project" value="InterPro"/>
</dbReference>
<dbReference type="InterPro" id="IPR001915">
    <property type="entry name" value="Peptidase_M48"/>
</dbReference>
<keyword evidence="1 6" id="KW-0645">Protease</keyword>
<comment type="similarity">
    <text evidence="6">Belongs to the peptidase M48 family.</text>
</comment>
<keyword evidence="5 6" id="KW-0482">Metalloprotease</keyword>
<evidence type="ECO:0000313" key="9">
    <source>
        <dbReference type="EMBL" id="MBK8571963.1"/>
    </source>
</evidence>
<evidence type="ECO:0000259" key="8">
    <source>
        <dbReference type="Pfam" id="PF01435"/>
    </source>
</evidence>
<keyword evidence="7" id="KW-1133">Transmembrane helix</keyword>